<reference evidence="1" key="1">
    <citation type="submission" date="2014-12" db="EMBL/GenBank/DDBJ databases">
        <title>Insight into the proteome of Arion vulgaris.</title>
        <authorList>
            <person name="Aradska J."/>
            <person name="Bulat T."/>
            <person name="Smidak R."/>
            <person name="Sarate P."/>
            <person name="Gangsoo J."/>
            <person name="Sialana F."/>
            <person name="Bilban M."/>
            <person name="Lubec G."/>
        </authorList>
    </citation>
    <scope>NUCLEOTIDE SEQUENCE</scope>
    <source>
        <tissue evidence="1">Skin</tissue>
    </source>
</reference>
<gene>
    <name evidence="1" type="primary">ORF102472</name>
</gene>
<proteinExistence type="predicted"/>
<evidence type="ECO:0000313" key="1">
    <source>
        <dbReference type="EMBL" id="CEK76991.1"/>
    </source>
</evidence>
<sequence>MKILWHNTSNKTKLLRTCILFMATYGCESLAITQTLKNKIEAGTTKAKVAARHGTSYYLKFKSLVTLDI</sequence>
<dbReference type="PROSITE" id="PS51257">
    <property type="entry name" value="PROKAR_LIPOPROTEIN"/>
    <property type="match status" value="1"/>
</dbReference>
<organism evidence="1">
    <name type="scientific">Arion vulgaris</name>
    <dbReference type="NCBI Taxonomy" id="1028688"/>
    <lineage>
        <taxon>Eukaryota</taxon>
        <taxon>Metazoa</taxon>
        <taxon>Spiralia</taxon>
        <taxon>Lophotrochozoa</taxon>
        <taxon>Mollusca</taxon>
        <taxon>Gastropoda</taxon>
        <taxon>Heterobranchia</taxon>
        <taxon>Euthyneura</taxon>
        <taxon>Panpulmonata</taxon>
        <taxon>Eupulmonata</taxon>
        <taxon>Stylommatophora</taxon>
        <taxon>Helicina</taxon>
        <taxon>Arionoidea</taxon>
        <taxon>Arionidae</taxon>
        <taxon>Arion</taxon>
    </lineage>
</organism>
<dbReference type="AlphaFoldDB" id="A0A0B7AAG6"/>
<accession>A0A0B7AAG6</accession>
<name>A0A0B7AAG6_9EUPU</name>
<dbReference type="EMBL" id="HACG01030126">
    <property type="protein sequence ID" value="CEK76991.1"/>
    <property type="molecule type" value="Transcribed_RNA"/>
</dbReference>
<protein>
    <submittedName>
        <fullName evidence="1">Uncharacterized protein</fullName>
    </submittedName>
</protein>